<dbReference type="EMBL" id="KL363240">
    <property type="protein sequence ID" value="KFD51329.1"/>
    <property type="molecule type" value="Genomic_DNA"/>
</dbReference>
<dbReference type="AlphaFoldDB" id="A0A085M283"/>
<dbReference type="Proteomes" id="UP000030764">
    <property type="component" value="Unassembled WGS sequence"/>
</dbReference>
<reference evidence="1 2" key="1">
    <citation type="journal article" date="2014" name="Nat. Genet.">
        <title>Genome and transcriptome of the porcine whipworm Trichuris suis.</title>
        <authorList>
            <person name="Jex A.R."/>
            <person name="Nejsum P."/>
            <person name="Schwarz E.M."/>
            <person name="Hu L."/>
            <person name="Young N.D."/>
            <person name="Hall R.S."/>
            <person name="Korhonen P.K."/>
            <person name="Liao S."/>
            <person name="Thamsborg S."/>
            <person name="Xia J."/>
            <person name="Xu P."/>
            <person name="Wang S."/>
            <person name="Scheerlinck J.P."/>
            <person name="Hofmann A."/>
            <person name="Sternberg P.W."/>
            <person name="Wang J."/>
            <person name="Gasser R.B."/>
        </authorList>
    </citation>
    <scope>NUCLEOTIDE SEQUENCE [LARGE SCALE GENOMIC DNA]</scope>
    <source>
        <strain evidence="1">DCEP-RM93M</strain>
    </source>
</reference>
<organism evidence="1 2">
    <name type="scientific">Trichuris suis</name>
    <name type="common">pig whipworm</name>
    <dbReference type="NCBI Taxonomy" id="68888"/>
    <lineage>
        <taxon>Eukaryota</taxon>
        <taxon>Metazoa</taxon>
        <taxon>Ecdysozoa</taxon>
        <taxon>Nematoda</taxon>
        <taxon>Enoplea</taxon>
        <taxon>Dorylaimia</taxon>
        <taxon>Trichinellida</taxon>
        <taxon>Trichuridae</taxon>
        <taxon>Trichuris</taxon>
    </lineage>
</organism>
<gene>
    <name evidence="1" type="ORF">M513_07734</name>
</gene>
<sequence>MDIVNIAKQLGAEGFSDMIEDDIREHIEDCGEPFTSEEFEELVQSPTGSDDDIMEDTEAQTPSDWTLQKLASIFWQAQVLKDMVVEYDPSWNVASWLHEE</sequence>
<name>A0A085M283_9BILA</name>
<proteinExistence type="predicted"/>
<evidence type="ECO:0000313" key="1">
    <source>
        <dbReference type="EMBL" id="KFD51329.1"/>
    </source>
</evidence>
<evidence type="ECO:0000313" key="2">
    <source>
        <dbReference type="Proteomes" id="UP000030764"/>
    </source>
</evidence>
<keyword evidence="2" id="KW-1185">Reference proteome</keyword>
<accession>A0A085M283</accession>
<protein>
    <submittedName>
        <fullName evidence="1">Uncharacterized protein</fullName>
    </submittedName>
</protein>